<gene>
    <name evidence="2" type="ORF">RM779_14765</name>
</gene>
<dbReference type="PANTHER" id="PTHR34293">
    <property type="entry name" value="HTH-TYPE TRANSCRIPTIONAL REGULATOR TRMBL2"/>
    <property type="match status" value="1"/>
</dbReference>
<dbReference type="InterPro" id="IPR036388">
    <property type="entry name" value="WH-like_DNA-bd_sf"/>
</dbReference>
<protein>
    <submittedName>
        <fullName evidence="2">Helix-turn-helix domain-containing protein</fullName>
    </submittedName>
</protein>
<accession>A0ABU2S4K7</accession>
<reference evidence="3" key="1">
    <citation type="submission" date="2023-07" db="EMBL/GenBank/DDBJ databases">
        <title>30 novel species of actinomycetes from the DSMZ collection.</title>
        <authorList>
            <person name="Nouioui I."/>
        </authorList>
    </citation>
    <scope>NUCLEOTIDE SEQUENCE [LARGE SCALE GENOMIC DNA]</scope>
    <source>
        <strain evidence="3">DSM 41886</strain>
    </source>
</reference>
<evidence type="ECO:0000313" key="2">
    <source>
        <dbReference type="EMBL" id="MDT0443842.1"/>
    </source>
</evidence>
<dbReference type="InterPro" id="IPR016032">
    <property type="entry name" value="Sig_transdc_resp-reg_C-effctor"/>
</dbReference>
<dbReference type="InterPro" id="IPR051797">
    <property type="entry name" value="TrmB-like"/>
</dbReference>
<dbReference type="Pfam" id="PF01978">
    <property type="entry name" value="TrmB"/>
    <property type="match status" value="1"/>
</dbReference>
<dbReference type="InterPro" id="IPR036390">
    <property type="entry name" value="WH_DNA-bd_sf"/>
</dbReference>
<feature type="domain" description="HTH luxR-type" evidence="1">
    <location>
        <begin position="270"/>
        <end position="327"/>
    </location>
</feature>
<dbReference type="Proteomes" id="UP001183615">
    <property type="component" value="Unassembled WGS sequence"/>
</dbReference>
<keyword evidence="3" id="KW-1185">Reference proteome</keyword>
<sequence length="333" mass="36006">MLEAAGLTTDEEAVYRELVAVDAATPDDIAGRTGLTPACAERLLAGLERRGMVIRAGRTPARYTASPPDVALLPHLRQRAEALEQARAAVTDLLETYRGTRRRDDAAQLIEVVTGAAALRQRLRQLQSSARHETLWFCKAQYVAMPSGSNTAEYDALARGVRYRVLYERAFFEDAGAVDNVVAGVRAGEDARSVPQLPLRMAIVDRRLALCPLVPGGPHGSPQEPTAALLRDSSLLHALLALFERYWADGVPLAVSASGTVTVPEGVAEGTPLSEDDQHLLSLLVAGVADKAIASQLRLSRRTVQRRVQHLMRLTGAASRMQLAWLAGRKGLI</sequence>
<dbReference type="InterPro" id="IPR000792">
    <property type="entry name" value="Tscrpt_reg_LuxR_C"/>
</dbReference>
<dbReference type="SUPFAM" id="SSF46894">
    <property type="entry name" value="C-terminal effector domain of the bipartite response regulators"/>
    <property type="match status" value="1"/>
</dbReference>
<dbReference type="SMART" id="SM00421">
    <property type="entry name" value="HTH_LUXR"/>
    <property type="match status" value="1"/>
</dbReference>
<dbReference type="InterPro" id="IPR002831">
    <property type="entry name" value="Tscrpt_reg_TrmB_N"/>
</dbReference>
<dbReference type="Gene3D" id="1.10.10.10">
    <property type="entry name" value="Winged helix-like DNA-binding domain superfamily/Winged helix DNA-binding domain"/>
    <property type="match status" value="2"/>
</dbReference>
<comment type="caution">
    <text evidence="2">The sequence shown here is derived from an EMBL/GenBank/DDBJ whole genome shotgun (WGS) entry which is preliminary data.</text>
</comment>
<organism evidence="2 3">
    <name type="scientific">Streptomyces johnsoniae</name>
    <dbReference type="NCBI Taxonomy" id="3075532"/>
    <lineage>
        <taxon>Bacteria</taxon>
        <taxon>Bacillati</taxon>
        <taxon>Actinomycetota</taxon>
        <taxon>Actinomycetes</taxon>
        <taxon>Kitasatosporales</taxon>
        <taxon>Streptomycetaceae</taxon>
        <taxon>Streptomyces</taxon>
    </lineage>
</organism>
<dbReference type="EMBL" id="JAVREV010000007">
    <property type="protein sequence ID" value="MDT0443842.1"/>
    <property type="molecule type" value="Genomic_DNA"/>
</dbReference>
<evidence type="ECO:0000259" key="1">
    <source>
        <dbReference type="SMART" id="SM00421"/>
    </source>
</evidence>
<dbReference type="SUPFAM" id="SSF46785">
    <property type="entry name" value="Winged helix' DNA-binding domain"/>
    <property type="match status" value="1"/>
</dbReference>
<name>A0ABU2S4K7_9ACTN</name>
<dbReference type="RefSeq" id="WP_311618146.1">
    <property type="nucleotide sequence ID" value="NZ_JAVREV010000007.1"/>
</dbReference>
<dbReference type="Pfam" id="PF00196">
    <property type="entry name" value="GerE"/>
    <property type="match status" value="1"/>
</dbReference>
<evidence type="ECO:0000313" key="3">
    <source>
        <dbReference type="Proteomes" id="UP001183615"/>
    </source>
</evidence>
<proteinExistence type="predicted"/>
<dbReference type="PANTHER" id="PTHR34293:SF1">
    <property type="entry name" value="HTH-TYPE TRANSCRIPTIONAL REGULATOR TRMBL2"/>
    <property type="match status" value="1"/>
</dbReference>